<keyword evidence="2" id="KW-0472">Membrane</keyword>
<dbReference type="Proteomes" id="UP000050640">
    <property type="component" value="Unplaced"/>
</dbReference>
<feature type="compositionally biased region" description="Basic and acidic residues" evidence="1">
    <location>
        <begin position="1023"/>
        <end position="1057"/>
    </location>
</feature>
<evidence type="ECO:0000256" key="1">
    <source>
        <dbReference type="SAM" id="MobiDB-lite"/>
    </source>
</evidence>
<feature type="compositionally biased region" description="Polar residues" evidence="1">
    <location>
        <begin position="721"/>
        <end position="731"/>
    </location>
</feature>
<evidence type="ECO:0000313" key="3">
    <source>
        <dbReference type="Proteomes" id="UP000050640"/>
    </source>
</evidence>
<name>A0A158Q7K3_9BILA</name>
<dbReference type="WBParaSite" id="EEL_0000486801-mRNA-1">
    <property type="protein sequence ID" value="EEL_0000486801-mRNA-1"/>
    <property type="gene ID" value="EEL_0000486801"/>
</dbReference>
<keyword evidence="2" id="KW-1133">Transmembrane helix</keyword>
<accession>A0A158Q7K3</accession>
<organism evidence="3 4">
    <name type="scientific">Elaeophora elaphi</name>
    <dbReference type="NCBI Taxonomy" id="1147741"/>
    <lineage>
        <taxon>Eukaryota</taxon>
        <taxon>Metazoa</taxon>
        <taxon>Ecdysozoa</taxon>
        <taxon>Nematoda</taxon>
        <taxon>Chromadorea</taxon>
        <taxon>Rhabditida</taxon>
        <taxon>Spirurina</taxon>
        <taxon>Spiruromorpha</taxon>
        <taxon>Filarioidea</taxon>
        <taxon>Onchocercidae</taxon>
        <taxon>Elaeophora</taxon>
    </lineage>
</organism>
<dbReference type="AlphaFoldDB" id="A0A158Q7K3"/>
<feature type="region of interest" description="Disordered" evidence="1">
    <location>
        <begin position="1023"/>
        <end position="1070"/>
    </location>
</feature>
<keyword evidence="2" id="KW-0812">Transmembrane</keyword>
<feature type="region of interest" description="Disordered" evidence="1">
    <location>
        <begin position="323"/>
        <end position="342"/>
    </location>
</feature>
<evidence type="ECO:0000256" key="2">
    <source>
        <dbReference type="SAM" id="Phobius"/>
    </source>
</evidence>
<reference evidence="4" key="1">
    <citation type="submission" date="2016-04" db="UniProtKB">
        <authorList>
            <consortium name="WormBaseParasite"/>
        </authorList>
    </citation>
    <scope>IDENTIFICATION</scope>
</reference>
<feature type="compositionally biased region" description="Basic and acidic residues" evidence="1">
    <location>
        <begin position="732"/>
        <end position="755"/>
    </location>
</feature>
<evidence type="ECO:0000313" key="4">
    <source>
        <dbReference type="WBParaSite" id="EEL_0000486801-mRNA-1"/>
    </source>
</evidence>
<proteinExistence type="predicted"/>
<protein>
    <submittedName>
        <fullName evidence="4">Reverse transcriptase domain-containing protein</fullName>
    </submittedName>
</protein>
<feature type="region of interest" description="Disordered" evidence="1">
    <location>
        <begin position="687"/>
        <end position="755"/>
    </location>
</feature>
<sequence length="1182" mass="138657">MTPVQIIYYIAFPIVFLLISGAEITRNIKNAHPDLITVGYSWQYATNDERFRKVVDQFGLSSKKNETQTFRITTHKIKKWKDLLESHIDVYVELIPSLQEQTTVNIYKYDEMNFAELYDIINMTSNSLLIIDSDSKSSDQINILLRTATKCSLCAHSADEVSPAIYFCNNVVSNNWINKLGRTCHAAMPSVPNGLRHESTVYSLMPRIFASATEHKHDRFYHGTQQPRSVHKTHQDLRNHHVLSRHRKKHRIYIRKYKLLMLHREQKAKRKTRKEAPDVLEVPIGRRKLLCKYRKSCYDTGIIPDVWNIHNIFPRFMNRQEQKNFSEKESMTEMQTEDENEEKKEISEAELKLLCRYRKSCYEKLGAEVEESAQKIHATPIFSRIINILPATERKSIKEIARMALAKAEEKEKIVASRPIPTKVIFEKDLHQIEEKMKKSLACKYRKSCYDSGVLPEIDLVFDNLFQKIYDFLRRPSHQTGIQEITHKEFTNFNDDEKKVYCKYRKSCYNSGQKPVINQSQIFKYIHIAKNEEVIPLEIRCKYRKSCYKTGILPELKKTSGKEEAQPVVPVQTVISLQHLKALCKYRKSCYKRKVEEQQNLNIGLFNEAKTFDMDESEPKKEEKREKTKITEPFQKEAVLKSEQNESSEKMKHILETKLIKEASSKKQTKKSRVIIPEEKKTVAAMENEKLEKNVHKTKKKKTKEPVQKTPIRSAKEDQKSASSATTMKQPTTEKRTPERVGSKKERLKAEEVQKSETITKEKKILVNEKDFKNGLLPTATEIPSLPAKKVESILFQTEDITPLREMNIYDKSLSPLAIKLLCKYRKSCYENGKPPLIQNEKITQDLEKDHKPLQIRCKYRKSCYKTGKLPQNLHENFQMTHLTKKKEEYDPEKQIVEEHIPLTIRCKYRKSCYETGKLPPIETNTFGFSTIQILHEYKDKQPVRKELSKEQLKLRCKYRKSCYESGILPPYLNHSVYIVTTSTKQYESPKLKCKYRKSCYESMKLDIQLDKVRKKEEQKKVQEGIAKAPHDVEPVIKHKEKEQKREVQEVTDEKDKRTRKKKSKEPKYAKEEEYMQIEPLDSQSRQTATKLRPLNITQKLKCKYRLKCYDGEPLHQVAEEKEIEKQRQLNIKDFHRANGAACNIYYISCRKQAGLPILERAPIGPNGRRLCRKKKKEEITH</sequence>
<feature type="transmembrane region" description="Helical" evidence="2">
    <location>
        <begin position="6"/>
        <end position="25"/>
    </location>
</feature>
<keyword evidence="3" id="KW-1185">Reference proteome</keyword>